<gene>
    <name evidence="2" type="ORF">QBC46DRAFT_409577</name>
</gene>
<name>A0AAN6N6G7_9PEZI</name>
<dbReference type="AlphaFoldDB" id="A0AAN6N6G7"/>
<reference evidence="3" key="1">
    <citation type="journal article" date="2023" name="Mol. Phylogenet. Evol.">
        <title>Genome-scale phylogeny and comparative genomics of the fungal order Sordariales.</title>
        <authorList>
            <person name="Hensen N."/>
            <person name="Bonometti L."/>
            <person name="Westerberg I."/>
            <person name="Brannstrom I.O."/>
            <person name="Guillou S."/>
            <person name="Cros-Aarteil S."/>
            <person name="Calhoun S."/>
            <person name="Haridas S."/>
            <person name="Kuo A."/>
            <person name="Mondo S."/>
            <person name="Pangilinan J."/>
            <person name="Riley R."/>
            <person name="LaButti K."/>
            <person name="Andreopoulos B."/>
            <person name="Lipzen A."/>
            <person name="Chen C."/>
            <person name="Yan M."/>
            <person name="Daum C."/>
            <person name="Ng V."/>
            <person name="Clum A."/>
            <person name="Steindorff A."/>
            <person name="Ohm R.A."/>
            <person name="Martin F."/>
            <person name="Silar P."/>
            <person name="Natvig D.O."/>
            <person name="Lalanne C."/>
            <person name="Gautier V."/>
            <person name="Ament-Velasquez S.L."/>
            <person name="Kruys A."/>
            <person name="Hutchinson M.I."/>
            <person name="Powell A.J."/>
            <person name="Barry K."/>
            <person name="Miller A.N."/>
            <person name="Grigoriev I.V."/>
            <person name="Debuchy R."/>
            <person name="Gladieux P."/>
            <person name="Hiltunen Thoren M."/>
            <person name="Johannesson H."/>
        </authorList>
    </citation>
    <scope>NUCLEOTIDE SEQUENCE [LARGE SCALE GENOMIC DNA]</scope>
    <source>
        <strain evidence="3">CBS 340.73</strain>
    </source>
</reference>
<organism evidence="2 3">
    <name type="scientific">Diplogelasinospora grovesii</name>
    <dbReference type="NCBI Taxonomy" id="303347"/>
    <lineage>
        <taxon>Eukaryota</taxon>
        <taxon>Fungi</taxon>
        <taxon>Dikarya</taxon>
        <taxon>Ascomycota</taxon>
        <taxon>Pezizomycotina</taxon>
        <taxon>Sordariomycetes</taxon>
        <taxon>Sordariomycetidae</taxon>
        <taxon>Sordariales</taxon>
        <taxon>Diplogelasinosporaceae</taxon>
        <taxon>Diplogelasinospora</taxon>
    </lineage>
</organism>
<evidence type="ECO:0000313" key="2">
    <source>
        <dbReference type="EMBL" id="KAK3939103.1"/>
    </source>
</evidence>
<evidence type="ECO:0000256" key="1">
    <source>
        <dbReference type="SAM" id="MobiDB-lite"/>
    </source>
</evidence>
<comment type="caution">
    <text evidence="2">The sequence shown here is derived from an EMBL/GenBank/DDBJ whole genome shotgun (WGS) entry which is preliminary data.</text>
</comment>
<accession>A0AAN6N6G7</accession>
<feature type="region of interest" description="Disordered" evidence="1">
    <location>
        <begin position="1"/>
        <end position="26"/>
    </location>
</feature>
<sequence length="288" mass="31296">MSPAPDPASAGSRSPTGTNASEVSSARAPVTTTFRFGYGSHPVSVAGSITSDSPACYAIRGGRLTSWLTLNVLKRPERLVDHRLPCMSPLMALTQPVPDAGTWLKGKRHGSGIMESMSFIITDELTRSTAAPTPWLSRASASCIPVRPKSQLRQLPCVPSHRQFVGLPRFLDPSAWQGLGTFTQADLLRIEDIDPGKLRCTRRYSASGKSSDHHPIPSTSRPARFRTSLTRHSREHRTQALERTAIERGSLHVVAILSQSSLMVPAPGDCRYFLGPSGVYRSQALDDL</sequence>
<dbReference type="Proteomes" id="UP001303473">
    <property type="component" value="Unassembled WGS sequence"/>
</dbReference>
<protein>
    <submittedName>
        <fullName evidence="2">Uncharacterized protein</fullName>
    </submittedName>
</protein>
<dbReference type="EMBL" id="MU853817">
    <property type="protein sequence ID" value="KAK3939103.1"/>
    <property type="molecule type" value="Genomic_DNA"/>
</dbReference>
<keyword evidence="3" id="KW-1185">Reference proteome</keyword>
<feature type="compositionally biased region" description="Polar residues" evidence="1">
    <location>
        <begin position="11"/>
        <end position="26"/>
    </location>
</feature>
<evidence type="ECO:0000313" key="3">
    <source>
        <dbReference type="Proteomes" id="UP001303473"/>
    </source>
</evidence>
<feature type="region of interest" description="Disordered" evidence="1">
    <location>
        <begin position="204"/>
        <end position="235"/>
    </location>
</feature>
<proteinExistence type="predicted"/>